<gene>
    <name evidence="2" type="ORF">LSH36_402g00025</name>
</gene>
<protein>
    <submittedName>
        <fullName evidence="2">Uncharacterized protein</fullName>
    </submittedName>
</protein>
<organism evidence="2 3">
    <name type="scientific">Paralvinella palmiformis</name>
    <dbReference type="NCBI Taxonomy" id="53620"/>
    <lineage>
        <taxon>Eukaryota</taxon>
        <taxon>Metazoa</taxon>
        <taxon>Spiralia</taxon>
        <taxon>Lophotrochozoa</taxon>
        <taxon>Annelida</taxon>
        <taxon>Polychaeta</taxon>
        <taxon>Sedentaria</taxon>
        <taxon>Canalipalpata</taxon>
        <taxon>Terebellida</taxon>
        <taxon>Terebelliformia</taxon>
        <taxon>Alvinellidae</taxon>
        <taxon>Paralvinella</taxon>
    </lineage>
</organism>
<comment type="caution">
    <text evidence="2">The sequence shown here is derived from an EMBL/GenBank/DDBJ whole genome shotgun (WGS) entry which is preliminary data.</text>
</comment>
<keyword evidence="3" id="KW-1185">Reference proteome</keyword>
<evidence type="ECO:0000313" key="3">
    <source>
        <dbReference type="Proteomes" id="UP001208570"/>
    </source>
</evidence>
<dbReference type="EMBL" id="JAODUP010000402">
    <property type="protein sequence ID" value="KAK2150506.1"/>
    <property type="molecule type" value="Genomic_DNA"/>
</dbReference>
<dbReference type="AlphaFoldDB" id="A0AAD9N0G9"/>
<sequence length="274" mass="31334">MTDLHISQECERDHDYGRQNLEDVTPVAKVSSGKLTEIIERLYRTHTVSSSGEGCGEPLTARDMISKTNMNSQEVEDIISRLYKTHTKAMQDHPEEQIVAKDTISKRLVSPTTLDQIIERMYTTHTLSSKGGDKQPRVCNNSIARKIESPEEIEEMFQRLQKTHTKSSAGGEPCRPWDRIKPPGYGMKMLPPIEGIDIRFAGVHKPPNDELKELDVRMMKTQTKASQARLDNPRILLYPERTTLCNNVERIRSFQSNGTVAKQAVLERREKWFN</sequence>
<evidence type="ECO:0000313" key="2">
    <source>
        <dbReference type="EMBL" id="KAK2150506.1"/>
    </source>
</evidence>
<accession>A0AAD9N0G9</accession>
<reference evidence="2" key="1">
    <citation type="journal article" date="2023" name="Mol. Biol. Evol.">
        <title>Third-Generation Sequencing Reveals the Adaptive Role of the Epigenome in Three Deep-Sea Polychaetes.</title>
        <authorList>
            <person name="Perez M."/>
            <person name="Aroh O."/>
            <person name="Sun Y."/>
            <person name="Lan Y."/>
            <person name="Juniper S.K."/>
            <person name="Young C.R."/>
            <person name="Angers B."/>
            <person name="Qian P.Y."/>
        </authorList>
    </citation>
    <scope>NUCLEOTIDE SEQUENCE</scope>
    <source>
        <strain evidence="2">P08H-3</strain>
    </source>
</reference>
<name>A0AAD9N0G9_9ANNE</name>
<feature type="region of interest" description="Disordered" evidence="1">
    <location>
        <begin position="164"/>
        <end position="183"/>
    </location>
</feature>
<proteinExistence type="predicted"/>
<evidence type="ECO:0000256" key="1">
    <source>
        <dbReference type="SAM" id="MobiDB-lite"/>
    </source>
</evidence>
<dbReference type="Proteomes" id="UP001208570">
    <property type="component" value="Unassembled WGS sequence"/>
</dbReference>